<feature type="domain" description="Ig-like" evidence="6">
    <location>
        <begin position="144"/>
        <end position="238"/>
    </location>
</feature>
<dbReference type="PROSITE" id="PS50835">
    <property type="entry name" value="IG_LIKE"/>
    <property type="match status" value="5"/>
</dbReference>
<evidence type="ECO:0000313" key="9">
    <source>
        <dbReference type="Proteomes" id="UP000245119"/>
    </source>
</evidence>
<evidence type="ECO:0000259" key="6">
    <source>
        <dbReference type="PROSITE" id="PS50835"/>
    </source>
</evidence>
<dbReference type="SMART" id="SM00409">
    <property type="entry name" value="IG"/>
    <property type="match status" value="5"/>
</dbReference>
<feature type="domain" description="Ig-like" evidence="6">
    <location>
        <begin position="333"/>
        <end position="478"/>
    </location>
</feature>
<organism evidence="8 9">
    <name type="scientific">Pomacea canaliculata</name>
    <name type="common">Golden apple snail</name>
    <dbReference type="NCBI Taxonomy" id="400727"/>
    <lineage>
        <taxon>Eukaryota</taxon>
        <taxon>Metazoa</taxon>
        <taxon>Spiralia</taxon>
        <taxon>Lophotrochozoa</taxon>
        <taxon>Mollusca</taxon>
        <taxon>Gastropoda</taxon>
        <taxon>Caenogastropoda</taxon>
        <taxon>Architaenioglossa</taxon>
        <taxon>Ampullarioidea</taxon>
        <taxon>Ampullariidae</taxon>
        <taxon>Pomacea</taxon>
    </lineage>
</organism>
<dbReference type="FunFam" id="2.60.40.10:FF:000032">
    <property type="entry name" value="palladin isoform X1"/>
    <property type="match status" value="1"/>
</dbReference>
<dbReference type="InterPro" id="IPR036179">
    <property type="entry name" value="Ig-like_dom_sf"/>
</dbReference>
<evidence type="ECO:0000259" key="7">
    <source>
        <dbReference type="PROSITE" id="PS50853"/>
    </source>
</evidence>
<dbReference type="OrthoDB" id="110024at2759"/>
<dbReference type="Gene3D" id="1.10.287.110">
    <property type="entry name" value="DnaJ domain"/>
    <property type="match status" value="1"/>
</dbReference>
<dbReference type="Gene3D" id="2.60.40.10">
    <property type="entry name" value="Immunoglobulins"/>
    <property type="match status" value="8"/>
</dbReference>
<dbReference type="Proteomes" id="UP000245119">
    <property type="component" value="Linkage Group LG2"/>
</dbReference>
<dbReference type="InterPro" id="IPR003961">
    <property type="entry name" value="FN3_dom"/>
</dbReference>
<evidence type="ECO:0008006" key="10">
    <source>
        <dbReference type="Google" id="ProtNLM"/>
    </source>
</evidence>
<reference evidence="8 9" key="1">
    <citation type="submission" date="2018-04" db="EMBL/GenBank/DDBJ databases">
        <title>The genome of golden apple snail Pomacea canaliculata provides insight into stress tolerance and invasive adaptation.</title>
        <authorList>
            <person name="Liu C."/>
            <person name="Liu B."/>
            <person name="Ren Y."/>
            <person name="Zhang Y."/>
            <person name="Wang H."/>
            <person name="Li S."/>
            <person name="Jiang F."/>
            <person name="Yin L."/>
            <person name="Zhang G."/>
            <person name="Qian W."/>
            <person name="Fan W."/>
        </authorList>
    </citation>
    <scope>NUCLEOTIDE SEQUENCE [LARGE SCALE GENOMIC DNA]</scope>
    <source>
        <strain evidence="8">SZHN2017</strain>
        <tissue evidence="8">Muscle</tissue>
    </source>
</reference>
<dbReference type="SUPFAM" id="SSF46565">
    <property type="entry name" value="Chaperone J-domain"/>
    <property type="match status" value="1"/>
</dbReference>
<keyword evidence="9" id="KW-1185">Reference proteome</keyword>
<dbReference type="PROSITE" id="PS00636">
    <property type="entry name" value="DNAJ_1"/>
    <property type="match status" value="1"/>
</dbReference>
<dbReference type="FunFam" id="2.60.40.10:FF:000052">
    <property type="entry name" value="Contactin 1"/>
    <property type="match status" value="1"/>
</dbReference>
<dbReference type="SUPFAM" id="SSF49265">
    <property type="entry name" value="Fibronectin type III"/>
    <property type="match status" value="2"/>
</dbReference>
<dbReference type="PROSITE" id="PS50076">
    <property type="entry name" value="DNAJ_2"/>
    <property type="match status" value="1"/>
</dbReference>
<dbReference type="InterPro" id="IPR018253">
    <property type="entry name" value="DnaJ_domain_CS"/>
</dbReference>
<feature type="domain" description="Fibronectin type-III" evidence="7">
    <location>
        <begin position="677"/>
        <end position="783"/>
    </location>
</feature>
<feature type="compositionally biased region" description="Basic and acidic residues" evidence="4">
    <location>
        <begin position="1219"/>
        <end position="1229"/>
    </location>
</feature>
<feature type="domain" description="J" evidence="5">
    <location>
        <begin position="1034"/>
        <end position="1109"/>
    </location>
</feature>
<dbReference type="EMBL" id="PZQS01000002">
    <property type="protein sequence ID" value="PVD35676.1"/>
    <property type="molecule type" value="Genomic_DNA"/>
</dbReference>
<dbReference type="Pfam" id="PF00041">
    <property type="entry name" value="fn3"/>
    <property type="match status" value="1"/>
</dbReference>
<comment type="caution">
    <text evidence="8">The sequence shown here is derived from an EMBL/GenBank/DDBJ whole genome shotgun (WGS) entry which is preliminary data.</text>
</comment>
<dbReference type="Pfam" id="PF00226">
    <property type="entry name" value="DnaJ"/>
    <property type="match status" value="1"/>
</dbReference>
<dbReference type="FunFam" id="2.60.40.10:FF:000028">
    <property type="entry name" value="Neuronal cell adhesion molecule"/>
    <property type="match status" value="1"/>
</dbReference>
<feature type="domain" description="Fibronectin type-III" evidence="7">
    <location>
        <begin position="860"/>
        <end position="960"/>
    </location>
</feature>
<dbReference type="SMART" id="SM00408">
    <property type="entry name" value="IGc2"/>
    <property type="match status" value="4"/>
</dbReference>
<feature type="compositionally biased region" description="Low complexity" evidence="4">
    <location>
        <begin position="398"/>
        <end position="416"/>
    </location>
</feature>
<proteinExistence type="predicted"/>
<dbReference type="InterPro" id="IPR001623">
    <property type="entry name" value="DnaJ_domain"/>
</dbReference>
<keyword evidence="3" id="KW-0393">Immunoglobulin domain</keyword>
<dbReference type="GO" id="GO:0098609">
    <property type="term" value="P:cell-cell adhesion"/>
    <property type="evidence" value="ECO:0007669"/>
    <property type="project" value="TreeGrafter"/>
</dbReference>
<accession>A0A2T7PQG9</accession>
<dbReference type="CDD" id="cd06257">
    <property type="entry name" value="DnaJ"/>
    <property type="match status" value="1"/>
</dbReference>
<evidence type="ECO:0000256" key="2">
    <source>
        <dbReference type="ARBA" id="ARBA00023157"/>
    </source>
</evidence>
<dbReference type="PROSITE" id="PS50853">
    <property type="entry name" value="FN3"/>
    <property type="match status" value="3"/>
</dbReference>
<dbReference type="SUPFAM" id="SSF48726">
    <property type="entry name" value="Immunoglobulin"/>
    <property type="match status" value="5"/>
</dbReference>
<dbReference type="GO" id="GO:0016020">
    <property type="term" value="C:membrane"/>
    <property type="evidence" value="ECO:0007669"/>
    <property type="project" value="UniProtKB-SubCell"/>
</dbReference>
<keyword evidence="1" id="KW-0677">Repeat</keyword>
<sequence length="1281" mass="144123">MAAGWKTISGQQDGAYVLSVNTEAEHEFVSEWLTRHELNRGRRWWTSGSGGVPALRWEGDGTSSSLDPTGKWVETTVIHSDTMYVVYAFTTMTNTFLWARQYYSMLSPYICEISKQESFRIHQAQRDFTYGTNLTDPEVAPKGPRFTVIPEPVVIVDRMESAYLECDADSNPPATYTWYKLNNNSPATKITTSMDTRYSLTNGRFSFQHPQEKLDAGLYYCVAQNQFGSIKTHPVRVSFGYIGDFSNDPPGAVRVNQYQGTYIDCNPPRYNPDASYAWFKGPGANFLRTDLNTYQFVSYNGRLYFSETQLADAGKYHCVPATDFGPHIHNDFPAVFPTPALRGEKLRLECLAYGRMPLKYSWSRDNGPIPEKASYTEDNKVLIIPDAQLEDSGQLHVQRAAEQQGAGQQNSQRASGRCAPPDLLLVQGRSTLDSQPGDVEVTVNVVVIRHADPLRHSGMYECQASNMYGTRLSSAQLRILSFAPYFEKRPVDDSQMATVGGNTTIICQPEASPLPEITWFHNGAPMNLERGAEGRVMLLENGNLVITAIQVSDQGHYTCTAENVEGKASSTGYLNVVTQTTITVPPHDTHVDVNNTAFLQCQASFDPKHHDVVYFWAFNGFPIDTDHDPTFRMSLLHGAVGLYVINTQFEHDGEYTCTAISVDDSASASAYLTVQGPPSEPAGMHGYMKNMEVHLLWTPGSNHGADILFYNIEYMSLINPEWRTVYTKLWATEIIDVDYPDKCSYSISDLSPGSSYSFRVTAVNRYGPGVPSQPSHVIKIPDAPPRKAPEEIAITFSTAGTLAFMWTELSREDLTGNGVGYKMYWRKKSEDIVRDGLWQTDTLSALFSFIFVLASVPIAAPSSVHGVPYNGTAIMVDWNPMDKSRKAIRGKIMGYQINYWWEKDPGMLMSSNVWCEDCVSSLVIGLLPDESYWVNIQVFNVAGLGPKSEDYFIATPLWPPLKYPEYVSVSSLGPHSVFVQWRGVRIGPKEEGLFGYKLWWWKATENIRSANISVVNGYRQNTAVIEGIQEGIVYVLRVLGFSYAGDGKKAPPVFFTLVKKGYHKTSLNVHPDRVKDEEKEIATQKFQTLGKVYSILSDKERRALYDETGDVGDESVIDEERDWCQYWRLLFPKITVQDIQEFESEYRGSPEEIEDLKTAYLNAEGDMDKIMASMLCSTFEDEPRFTQILKELIQKDSLPDFTAFSKESQKKKKARQKKASKEALEAEQEAKRLKLDSSDSLTALIKKRNESRIEQAESFLDSLEAKYVKQKASRSKTSKKK</sequence>
<dbReference type="InterPro" id="IPR036869">
    <property type="entry name" value="J_dom_sf"/>
</dbReference>
<evidence type="ECO:0000256" key="1">
    <source>
        <dbReference type="ARBA" id="ARBA00022737"/>
    </source>
</evidence>
<dbReference type="PANTHER" id="PTHR44170:SF6">
    <property type="entry name" value="CONTACTIN"/>
    <property type="match status" value="1"/>
</dbReference>
<evidence type="ECO:0000256" key="4">
    <source>
        <dbReference type="SAM" id="MobiDB-lite"/>
    </source>
</evidence>
<feature type="region of interest" description="Disordered" evidence="4">
    <location>
        <begin position="397"/>
        <end position="418"/>
    </location>
</feature>
<dbReference type="InterPro" id="IPR056453">
    <property type="entry name" value="HTH_DNAJC9"/>
</dbReference>
<gene>
    <name evidence="8" type="ORF">C0Q70_02639</name>
</gene>
<dbReference type="CDD" id="cd00063">
    <property type="entry name" value="FN3"/>
    <property type="match status" value="3"/>
</dbReference>
<dbReference type="SMART" id="SM00060">
    <property type="entry name" value="FN3"/>
    <property type="match status" value="3"/>
</dbReference>
<dbReference type="InterPro" id="IPR003599">
    <property type="entry name" value="Ig_sub"/>
</dbReference>
<dbReference type="InterPro" id="IPR013783">
    <property type="entry name" value="Ig-like_fold"/>
</dbReference>
<keyword evidence="2" id="KW-1015">Disulfide bond</keyword>
<evidence type="ECO:0000313" key="8">
    <source>
        <dbReference type="EMBL" id="PVD35676.1"/>
    </source>
</evidence>
<evidence type="ECO:0000256" key="3">
    <source>
        <dbReference type="ARBA" id="ARBA00023319"/>
    </source>
</evidence>
<dbReference type="InterPro" id="IPR007110">
    <property type="entry name" value="Ig-like_dom"/>
</dbReference>
<dbReference type="InterPro" id="IPR036116">
    <property type="entry name" value="FN3_sf"/>
</dbReference>
<dbReference type="InterPro" id="IPR003598">
    <property type="entry name" value="Ig_sub2"/>
</dbReference>
<protein>
    <recommendedName>
        <fullName evidence="10">J domain-containing protein</fullName>
    </recommendedName>
</protein>
<feature type="domain" description="Ig-like" evidence="6">
    <location>
        <begin position="250"/>
        <end position="318"/>
    </location>
</feature>
<feature type="compositionally biased region" description="Basic residues" evidence="4">
    <location>
        <begin position="1209"/>
        <end position="1218"/>
    </location>
</feature>
<feature type="domain" description="Ig-like" evidence="6">
    <location>
        <begin position="580"/>
        <end position="673"/>
    </location>
</feature>
<dbReference type="SMART" id="SM00271">
    <property type="entry name" value="DnaJ"/>
    <property type="match status" value="1"/>
</dbReference>
<feature type="domain" description="Fibronectin type-III" evidence="7">
    <location>
        <begin position="963"/>
        <end position="1061"/>
    </location>
</feature>
<dbReference type="PRINTS" id="PR00625">
    <property type="entry name" value="JDOMAIN"/>
</dbReference>
<feature type="region of interest" description="Disordered" evidence="4">
    <location>
        <begin position="1208"/>
        <end position="1229"/>
    </location>
</feature>
<feature type="domain" description="Ig-like" evidence="6">
    <location>
        <begin position="484"/>
        <end position="575"/>
    </location>
</feature>
<dbReference type="PANTHER" id="PTHR44170">
    <property type="entry name" value="PROTEIN SIDEKICK"/>
    <property type="match status" value="1"/>
</dbReference>
<name>A0A2T7PQG9_POMCA</name>
<evidence type="ECO:0000259" key="5">
    <source>
        <dbReference type="PROSITE" id="PS50076"/>
    </source>
</evidence>
<dbReference type="Pfam" id="PF13927">
    <property type="entry name" value="Ig_3"/>
    <property type="match status" value="3"/>
</dbReference>
<dbReference type="Pfam" id="PF23302">
    <property type="entry name" value="HTH_DNAJC9"/>
    <property type="match status" value="1"/>
</dbReference>